<reference evidence="1" key="2">
    <citation type="journal article" date="2015" name="Data Brief">
        <title>Shoot transcriptome of the giant reed, Arundo donax.</title>
        <authorList>
            <person name="Barrero R.A."/>
            <person name="Guerrero F.D."/>
            <person name="Moolhuijzen P."/>
            <person name="Goolsby J.A."/>
            <person name="Tidwell J."/>
            <person name="Bellgard S.E."/>
            <person name="Bellgard M.I."/>
        </authorList>
    </citation>
    <scope>NUCLEOTIDE SEQUENCE</scope>
    <source>
        <tissue evidence="1">Shoot tissue taken approximately 20 cm above the soil surface</tissue>
    </source>
</reference>
<organism evidence="1">
    <name type="scientific">Arundo donax</name>
    <name type="common">Giant reed</name>
    <name type="synonym">Donax arundinaceus</name>
    <dbReference type="NCBI Taxonomy" id="35708"/>
    <lineage>
        <taxon>Eukaryota</taxon>
        <taxon>Viridiplantae</taxon>
        <taxon>Streptophyta</taxon>
        <taxon>Embryophyta</taxon>
        <taxon>Tracheophyta</taxon>
        <taxon>Spermatophyta</taxon>
        <taxon>Magnoliopsida</taxon>
        <taxon>Liliopsida</taxon>
        <taxon>Poales</taxon>
        <taxon>Poaceae</taxon>
        <taxon>PACMAD clade</taxon>
        <taxon>Arundinoideae</taxon>
        <taxon>Arundineae</taxon>
        <taxon>Arundo</taxon>
    </lineage>
</organism>
<sequence>MFVLFYEYLTAARCSALCCL</sequence>
<evidence type="ECO:0000313" key="1">
    <source>
        <dbReference type="EMBL" id="JAD93160.1"/>
    </source>
</evidence>
<accession>A0A0A9E5M0</accession>
<dbReference type="EMBL" id="GBRH01204735">
    <property type="protein sequence ID" value="JAD93160.1"/>
    <property type="molecule type" value="Transcribed_RNA"/>
</dbReference>
<proteinExistence type="predicted"/>
<reference evidence="1" key="1">
    <citation type="submission" date="2014-09" db="EMBL/GenBank/DDBJ databases">
        <authorList>
            <person name="Magalhaes I.L.F."/>
            <person name="Oliveira U."/>
            <person name="Santos F.R."/>
            <person name="Vidigal T.H.D.A."/>
            <person name="Brescovit A.D."/>
            <person name="Santos A.J."/>
        </authorList>
    </citation>
    <scope>NUCLEOTIDE SEQUENCE</scope>
    <source>
        <tissue evidence="1">Shoot tissue taken approximately 20 cm above the soil surface</tissue>
    </source>
</reference>
<name>A0A0A9E5M0_ARUDO</name>
<protein>
    <submittedName>
        <fullName evidence="1">Uncharacterized protein</fullName>
    </submittedName>
</protein>
<dbReference type="AlphaFoldDB" id="A0A0A9E5M0"/>